<protein>
    <submittedName>
        <fullName evidence="2">Uncharacterized protein</fullName>
    </submittedName>
</protein>
<keyword evidence="1" id="KW-0472">Membrane</keyword>
<proteinExistence type="predicted"/>
<gene>
    <name evidence="2" type="ORF">FKW44_005549</name>
</gene>
<sequence>MIIGLFSFICVLALVNTDAWQREFMGLVLLVVIVMSVGLAVFQGGIYGLGEVSA</sequence>
<name>A0A7T8QS43_CALRO</name>
<dbReference type="AlphaFoldDB" id="A0A7T8QS43"/>
<accession>A0A7T8QS43</accession>
<keyword evidence="1" id="KW-0812">Transmembrane</keyword>
<dbReference type="EMBL" id="CP045892">
    <property type="protein sequence ID" value="QQP53178.1"/>
    <property type="molecule type" value="Genomic_DNA"/>
</dbReference>
<dbReference type="OrthoDB" id="46396at2759"/>
<evidence type="ECO:0000313" key="3">
    <source>
        <dbReference type="Proteomes" id="UP000595437"/>
    </source>
</evidence>
<organism evidence="2 3">
    <name type="scientific">Caligus rogercresseyi</name>
    <name type="common">Sea louse</name>
    <dbReference type="NCBI Taxonomy" id="217165"/>
    <lineage>
        <taxon>Eukaryota</taxon>
        <taxon>Metazoa</taxon>
        <taxon>Ecdysozoa</taxon>
        <taxon>Arthropoda</taxon>
        <taxon>Crustacea</taxon>
        <taxon>Multicrustacea</taxon>
        <taxon>Hexanauplia</taxon>
        <taxon>Copepoda</taxon>
        <taxon>Siphonostomatoida</taxon>
        <taxon>Caligidae</taxon>
        <taxon>Caligus</taxon>
    </lineage>
</organism>
<feature type="transmembrane region" description="Helical" evidence="1">
    <location>
        <begin position="27"/>
        <end position="49"/>
    </location>
</feature>
<keyword evidence="1" id="KW-1133">Transmembrane helix</keyword>
<evidence type="ECO:0000313" key="2">
    <source>
        <dbReference type="EMBL" id="QQP53178.1"/>
    </source>
</evidence>
<keyword evidence="3" id="KW-1185">Reference proteome</keyword>
<evidence type="ECO:0000256" key="1">
    <source>
        <dbReference type="SAM" id="Phobius"/>
    </source>
</evidence>
<dbReference type="Proteomes" id="UP000595437">
    <property type="component" value="Chromosome 3"/>
</dbReference>
<reference evidence="3" key="1">
    <citation type="submission" date="2021-01" db="EMBL/GenBank/DDBJ databases">
        <title>Caligus Genome Assembly.</title>
        <authorList>
            <person name="Gallardo-Escarate C."/>
        </authorList>
    </citation>
    <scope>NUCLEOTIDE SEQUENCE [LARGE SCALE GENOMIC DNA]</scope>
</reference>